<reference evidence="3" key="1">
    <citation type="journal article" date="2014" name="Proc. Natl. Acad. Sci. U.S.A.">
        <title>Extensive sampling of basidiomycete genomes demonstrates inadequacy of the white-rot/brown-rot paradigm for wood decay fungi.</title>
        <authorList>
            <person name="Riley R."/>
            <person name="Salamov A.A."/>
            <person name="Brown D.W."/>
            <person name="Nagy L.G."/>
            <person name="Floudas D."/>
            <person name="Held B.W."/>
            <person name="Levasseur A."/>
            <person name="Lombard V."/>
            <person name="Morin E."/>
            <person name="Otillar R."/>
            <person name="Lindquist E.A."/>
            <person name="Sun H."/>
            <person name="LaButti K.M."/>
            <person name="Schmutz J."/>
            <person name="Jabbour D."/>
            <person name="Luo H."/>
            <person name="Baker S.E."/>
            <person name="Pisabarro A.G."/>
            <person name="Walton J.D."/>
            <person name="Blanchette R.A."/>
            <person name="Henrissat B."/>
            <person name="Martin F."/>
            <person name="Cullen D."/>
            <person name="Hibbett D.S."/>
            <person name="Grigoriev I.V."/>
        </authorList>
    </citation>
    <scope>NUCLEOTIDE SEQUENCE [LARGE SCALE GENOMIC DNA]</scope>
    <source>
        <strain evidence="3">CBS 339.88</strain>
    </source>
</reference>
<protein>
    <submittedName>
        <fullName evidence="2">Uncharacterized protein</fullName>
    </submittedName>
</protein>
<dbReference type="Proteomes" id="UP000027222">
    <property type="component" value="Unassembled WGS sequence"/>
</dbReference>
<gene>
    <name evidence="2" type="ORF">GALMADRAFT_141673</name>
</gene>
<evidence type="ECO:0000313" key="3">
    <source>
        <dbReference type="Proteomes" id="UP000027222"/>
    </source>
</evidence>
<evidence type="ECO:0000256" key="1">
    <source>
        <dbReference type="SAM" id="MobiDB-lite"/>
    </source>
</evidence>
<evidence type="ECO:0000313" key="2">
    <source>
        <dbReference type="EMBL" id="KDR73903.1"/>
    </source>
</evidence>
<name>A0A067T4G1_GALM3</name>
<dbReference type="EMBL" id="KL142384">
    <property type="protein sequence ID" value="KDR73903.1"/>
    <property type="molecule type" value="Genomic_DNA"/>
</dbReference>
<organism evidence="2 3">
    <name type="scientific">Galerina marginata (strain CBS 339.88)</name>
    <dbReference type="NCBI Taxonomy" id="685588"/>
    <lineage>
        <taxon>Eukaryota</taxon>
        <taxon>Fungi</taxon>
        <taxon>Dikarya</taxon>
        <taxon>Basidiomycota</taxon>
        <taxon>Agaricomycotina</taxon>
        <taxon>Agaricomycetes</taxon>
        <taxon>Agaricomycetidae</taxon>
        <taxon>Agaricales</taxon>
        <taxon>Agaricineae</taxon>
        <taxon>Strophariaceae</taxon>
        <taxon>Galerina</taxon>
    </lineage>
</organism>
<sequence length="1213" mass="136993">MAKGRKLNNPLPDFIEISNDGLQVRCTLCLAARQHNGSGWIKRGSVSNHLKSDNHTNSLEAHEMKKSAEKAEGRSVQEEIAMEEGMDFVILSSKIQPEITAPARAPRRSNEEQEMWDRYTLGGEVFDAGVDHTLVEAEERKRLEREATDFDLWHGADFLPEEDPNDGELLLDELEQDDILSELLRNAHLNAPDAADVLTEEPRAAADPRICDAWSPYESKMMFLLDTLDNLPRLRISNSLMNVFLWILREGGARDVPSLYHLRQVQTTLRKSTGVPTTQHKSPKGNVYSMNDPRTLVAMDWANPVICDHIRRYPVIPRNGVISEVYHAQKWRKDVDPHTLSPMYDAGNCHYYIDEVARLKNGTFIIPVRWLEDEDRNVCADAYVVQFDDQFIASVVDGETIIVQASDLQNNFLDLKDMGLLPTWGNQTIESGHPARMPNPDRALAEGDPLYTSWIDVFGDDVSGNRSKNWNKHWNIYISHRNLPRKLLQQEFHTHFVSTSPVASVTEQFHGIKQVIELTHKSPVKVRHGTSGAQIRFKINVNCGPGDNPAQSEVCGHIGVNGNKLCRKCHTGGTHEVKESDEGFNSLFEPGDARSAQEIVADVESQVQLACLGIAQHVQNQQTKNGIKDAYTQYWIDYLINRARTLRKEQPRRTTADIQSELLVWVQEHKDEIYNPFLKLDGFDAAVDTPVEILHTILLGIVKYLWHGSHTSWTAIQKQTYSVRLQSTDTSGLSIHAIRANYIMQYANSLIGRQFKTIAQVNVFHVYDLVDTTQFLLTKAVGELTALLWIPEIANMEEYLLDVEAAAANVLDLFALIDPSKMTNKLKLHLLVHLKADILRFGPLVGVATETFECFNAIFRFCSIYSNHLAPSRDIAFQLASQEVLKYRLTGGWWPASDGEWKRPGPSVRNFIHDHPTLQALLGWTKEEKLVNGSFRLEPLKRDASQKIESRKHLPWLQTQGAKAVNSSEDNDSKWTACRFAVANSGDKCSVGSWVFATSPFNSNQSVTGRIVEVLAESEGKRAVVVLDIFEVCSTRHKIFGMPMLARRHEEPVYAVIASTNIEFLYNVQHDCPLAKCTASGKQPLIQERVESGLFKTYIEHKPIERFVINTHAFHNAHRLRAVLQRSLVVPIPLYPPEIRKTKHAEFAHNLQATQKVKLEARAAQKAKEIITPADKTDSTIPKKRTRSEMETETDDTAIATQADVFFNAQGCP</sequence>
<proteinExistence type="predicted"/>
<dbReference type="STRING" id="685588.A0A067T4G1"/>
<feature type="region of interest" description="Disordered" evidence="1">
    <location>
        <begin position="1176"/>
        <end position="1195"/>
    </location>
</feature>
<dbReference type="PANTHER" id="PTHR31912:SF34">
    <property type="entry name" value="NOTOCHORD-RELATED PROTEIN"/>
    <property type="match status" value="1"/>
</dbReference>
<dbReference type="PANTHER" id="PTHR31912">
    <property type="entry name" value="IP13529P"/>
    <property type="match status" value="1"/>
</dbReference>
<dbReference type="HOGENOM" id="CLU_004591_2_0_1"/>
<dbReference type="OrthoDB" id="2506088at2759"/>
<dbReference type="AlphaFoldDB" id="A0A067T4G1"/>
<keyword evidence="3" id="KW-1185">Reference proteome</keyword>
<accession>A0A067T4G1</accession>